<name>A4FCV6_SACEN</name>
<gene>
    <name evidence="2" type="ordered locus">SACE_2590</name>
</gene>
<reference evidence="2 3" key="1">
    <citation type="journal article" date="2007" name="Nat. Biotechnol.">
        <title>Complete genome sequence of the erythromycin-producing bacterium Saccharopolyspora erythraea NRRL23338.</title>
        <authorList>
            <person name="Oliynyk M."/>
            <person name="Samborskyy M."/>
            <person name="Lester J.B."/>
            <person name="Mironenko T."/>
            <person name="Scott N."/>
            <person name="Dickens S."/>
            <person name="Haydock S.F."/>
            <person name="Leadlay P.F."/>
        </authorList>
    </citation>
    <scope>NUCLEOTIDE SEQUENCE [LARGE SCALE GENOMIC DNA]</scope>
    <source>
        <strain evidence="3">ATCC 11635 / DSM 40517 / JCM 4748 / NBRC 13426 / NCIMB 8594 / NRRL 2338</strain>
    </source>
</reference>
<keyword evidence="3" id="KW-1185">Reference proteome</keyword>
<dbReference type="HOGENOM" id="CLU_2702586_0_0_11"/>
<organism evidence="2 3">
    <name type="scientific">Saccharopolyspora erythraea (strain ATCC 11635 / DSM 40517 / JCM 4748 / NBRC 13426 / NCIMB 8594 / NRRL 2338)</name>
    <dbReference type="NCBI Taxonomy" id="405948"/>
    <lineage>
        <taxon>Bacteria</taxon>
        <taxon>Bacillati</taxon>
        <taxon>Actinomycetota</taxon>
        <taxon>Actinomycetes</taxon>
        <taxon>Pseudonocardiales</taxon>
        <taxon>Pseudonocardiaceae</taxon>
        <taxon>Saccharopolyspora</taxon>
    </lineage>
</organism>
<dbReference type="KEGG" id="sen:SACE_2590"/>
<feature type="compositionally biased region" description="Basic and acidic residues" evidence="1">
    <location>
        <begin position="14"/>
        <end position="34"/>
    </location>
</feature>
<feature type="region of interest" description="Disordered" evidence="1">
    <location>
        <begin position="1"/>
        <end position="53"/>
    </location>
</feature>
<dbReference type="AlphaFoldDB" id="A4FCV6"/>
<proteinExistence type="predicted"/>
<evidence type="ECO:0000256" key="1">
    <source>
        <dbReference type="SAM" id="MobiDB-lite"/>
    </source>
</evidence>
<sequence length="73" mass="8020">MVFSQPGFVRPGAHNRDACDGQQTDAERGADRGAGHAGRQPGGERSQRLHGGQRRWVEAVECALQQRPVCRPR</sequence>
<dbReference type="Proteomes" id="UP000006728">
    <property type="component" value="Chromosome"/>
</dbReference>
<protein>
    <submittedName>
        <fullName evidence="2">Uncharacterized protein</fullName>
    </submittedName>
</protein>
<dbReference type="EMBL" id="AM420293">
    <property type="protein sequence ID" value="CAM01881.1"/>
    <property type="molecule type" value="Genomic_DNA"/>
</dbReference>
<evidence type="ECO:0000313" key="3">
    <source>
        <dbReference type="Proteomes" id="UP000006728"/>
    </source>
</evidence>
<accession>A4FCV6</accession>
<evidence type="ECO:0000313" key="2">
    <source>
        <dbReference type="EMBL" id="CAM01881.1"/>
    </source>
</evidence>